<organism evidence="2">
    <name type="scientific">Trichuris suis</name>
    <name type="common">pig whipworm</name>
    <dbReference type="NCBI Taxonomy" id="68888"/>
    <lineage>
        <taxon>Eukaryota</taxon>
        <taxon>Metazoa</taxon>
        <taxon>Ecdysozoa</taxon>
        <taxon>Nematoda</taxon>
        <taxon>Enoplea</taxon>
        <taxon>Dorylaimia</taxon>
        <taxon>Trichinellida</taxon>
        <taxon>Trichuridae</taxon>
        <taxon>Trichuris</taxon>
    </lineage>
</organism>
<name>A0A085N2Y0_9BILA</name>
<evidence type="ECO:0000313" key="1">
    <source>
        <dbReference type="EMBL" id="KFD52670.1"/>
    </source>
</evidence>
<gene>
    <name evidence="1" type="ORF">M513_06517</name>
    <name evidence="2" type="ORF">M514_06517</name>
</gene>
<dbReference type="Proteomes" id="UP000030764">
    <property type="component" value="Unassembled WGS sequence"/>
</dbReference>
<dbReference type="AlphaFoldDB" id="A0A085N2Y0"/>
<evidence type="ECO:0000313" key="3">
    <source>
        <dbReference type="Proteomes" id="UP000030764"/>
    </source>
</evidence>
<keyword evidence="3" id="KW-1185">Reference proteome</keyword>
<accession>A0A085N2Y0</accession>
<sequence>MFMSVILHSSNIERVQAFRYHKATIFQCHFLVKTEHCYSQTAKSNGEVPSGTGASELRLPLDPSAVSTILEPYAEVCEITKSCVQLSNGLGFDEVEYQDIEDISKFQPDELTTKELQGLSVAGKAQGKEEVDDDEHQEASLRELTTAELSDALETSEQRLQWLGNNDCHAERSRIATRGI</sequence>
<dbReference type="EMBL" id="KL367565">
    <property type="protein sequence ID" value="KFD63826.1"/>
    <property type="molecule type" value="Genomic_DNA"/>
</dbReference>
<protein>
    <submittedName>
        <fullName evidence="2">Uncharacterized protein</fullName>
    </submittedName>
</protein>
<proteinExistence type="predicted"/>
<dbReference type="EMBL" id="KL363225">
    <property type="protein sequence ID" value="KFD52670.1"/>
    <property type="molecule type" value="Genomic_DNA"/>
</dbReference>
<reference evidence="2 3" key="1">
    <citation type="journal article" date="2014" name="Nat. Genet.">
        <title>Genome and transcriptome of the porcine whipworm Trichuris suis.</title>
        <authorList>
            <person name="Jex A.R."/>
            <person name="Nejsum P."/>
            <person name="Schwarz E.M."/>
            <person name="Hu L."/>
            <person name="Young N.D."/>
            <person name="Hall R.S."/>
            <person name="Korhonen P.K."/>
            <person name="Liao S."/>
            <person name="Thamsborg S."/>
            <person name="Xia J."/>
            <person name="Xu P."/>
            <person name="Wang S."/>
            <person name="Scheerlinck J.P."/>
            <person name="Hofmann A."/>
            <person name="Sternberg P.W."/>
            <person name="Wang J."/>
            <person name="Gasser R.B."/>
        </authorList>
    </citation>
    <scope>NUCLEOTIDE SEQUENCE [LARGE SCALE GENOMIC DNA]</scope>
    <source>
        <strain evidence="2">DCEP-RM93F</strain>
        <strain evidence="1">DCEP-RM93M</strain>
    </source>
</reference>
<evidence type="ECO:0000313" key="2">
    <source>
        <dbReference type="EMBL" id="KFD63826.1"/>
    </source>
</evidence>
<dbReference type="Proteomes" id="UP000030758">
    <property type="component" value="Unassembled WGS sequence"/>
</dbReference>